<proteinExistence type="predicted"/>
<feature type="non-terminal residue" evidence="1">
    <location>
        <position position="60"/>
    </location>
</feature>
<name>A0ABS8VQ50_DATST</name>
<accession>A0ABS8VQ50</accession>
<protein>
    <submittedName>
        <fullName evidence="1">Uncharacterized protein</fullName>
    </submittedName>
</protein>
<evidence type="ECO:0000313" key="1">
    <source>
        <dbReference type="EMBL" id="MCE0481447.1"/>
    </source>
</evidence>
<dbReference type="Proteomes" id="UP000823775">
    <property type="component" value="Unassembled WGS sequence"/>
</dbReference>
<reference evidence="1 2" key="1">
    <citation type="journal article" date="2021" name="BMC Genomics">
        <title>Datura genome reveals duplications of psychoactive alkaloid biosynthetic genes and high mutation rate following tissue culture.</title>
        <authorList>
            <person name="Rajewski A."/>
            <person name="Carter-House D."/>
            <person name="Stajich J."/>
            <person name="Litt A."/>
        </authorList>
    </citation>
    <scope>NUCLEOTIDE SEQUENCE [LARGE SCALE GENOMIC DNA]</scope>
    <source>
        <strain evidence="1">AR-01</strain>
    </source>
</reference>
<dbReference type="EMBL" id="JACEIK010005415">
    <property type="protein sequence ID" value="MCE0481447.1"/>
    <property type="molecule type" value="Genomic_DNA"/>
</dbReference>
<evidence type="ECO:0000313" key="2">
    <source>
        <dbReference type="Proteomes" id="UP000823775"/>
    </source>
</evidence>
<organism evidence="1 2">
    <name type="scientific">Datura stramonium</name>
    <name type="common">Jimsonweed</name>
    <name type="synonym">Common thornapple</name>
    <dbReference type="NCBI Taxonomy" id="4076"/>
    <lineage>
        <taxon>Eukaryota</taxon>
        <taxon>Viridiplantae</taxon>
        <taxon>Streptophyta</taxon>
        <taxon>Embryophyta</taxon>
        <taxon>Tracheophyta</taxon>
        <taxon>Spermatophyta</taxon>
        <taxon>Magnoliopsida</taxon>
        <taxon>eudicotyledons</taxon>
        <taxon>Gunneridae</taxon>
        <taxon>Pentapetalae</taxon>
        <taxon>asterids</taxon>
        <taxon>lamiids</taxon>
        <taxon>Solanales</taxon>
        <taxon>Solanaceae</taxon>
        <taxon>Solanoideae</taxon>
        <taxon>Datureae</taxon>
        <taxon>Datura</taxon>
    </lineage>
</organism>
<gene>
    <name evidence="1" type="ORF">HAX54_039217</name>
</gene>
<keyword evidence="2" id="KW-1185">Reference proteome</keyword>
<sequence>MSLAEEQWIRASQIRSVAIKLTIVATLITGQSVLEALFPSVLAAQEFEYKESTVQETKEQ</sequence>
<comment type="caution">
    <text evidence="1">The sequence shown here is derived from an EMBL/GenBank/DDBJ whole genome shotgun (WGS) entry which is preliminary data.</text>
</comment>